<feature type="transmembrane region" description="Helical" evidence="1">
    <location>
        <begin position="6"/>
        <end position="22"/>
    </location>
</feature>
<evidence type="ECO:0000313" key="4">
    <source>
        <dbReference type="WBParaSite" id="NBR_0000405401-mRNA-1"/>
    </source>
</evidence>
<organism evidence="4">
    <name type="scientific">Nippostrongylus brasiliensis</name>
    <name type="common">Rat hookworm</name>
    <dbReference type="NCBI Taxonomy" id="27835"/>
    <lineage>
        <taxon>Eukaryota</taxon>
        <taxon>Metazoa</taxon>
        <taxon>Ecdysozoa</taxon>
        <taxon>Nematoda</taxon>
        <taxon>Chromadorea</taxon>
        <taxon>Rhabditida</taxon>
        <taxon>Rhabditina</taxon>
        <taxon>Rhabditomorpha</taxon>
        <taxon>Strongyloidea</taxon>
        <taxon>Heligmosomidae</taxon>
        <taxon>Nippostrongylus</taxon>
    </lineage>
</organism>
<keyword evidence="1" id="KW-1133">Transmembrane helix</keyword>
<sequence>MALRVTTWLLLLCLTVMNMILIRQKTMTMRERNTYGTRIFENTRGRPSVSVSEQIQRWTIARRRFSSTNSSCLKSRLYW</sequence>
<keyword evidence="1" id="KW-0472">Membrane</keyword>
<proteinExistence type="predicted"/>
<reference evidence="2 3" key="2">
    <citation type="submission" date="2018-11" db="EMBL/GenBank/DDBJ databases">
        <authorList>
            <consortium name="Pathogen Informatics"/>
        </authorList>
    </citation>
    <scope>NUCLEOTIDE SEQUENCE [LARGE SCALE GENOMIC DNA]</scope>
</reference>
<evidence type="ECO:0000256" key="1">
    <source>
        <dbReference type="SAM" id="Phobius"/>
    </source>
</evidence>
<keyword evidence="1" id="KW-0812">Transmembrane</keyword>
<keyword evidence="3" id="KW-1185">Reference proteome</keyword>
<dbReference type="EMBL" id="UYSL01006950">
    <property type="protein sequence ID" value="VDL67645.1"/>
    <property type="molecule type" value="Genomic_DNA"/>
</dbReference>
<dbReference type="AlphaFoldDB" id="A0A0N4XNF2"/>
<evidence type="ECO:0000313" key="3">
    <source>
        <dbReference type="Proteomes" id="UP000271162"/>
    </source>
</evidence>
<reference evidence="4" key="1">
    <citation type="submission" date="2017-02" db="UniProtKB">
        <authorList>
            <consortium name="WormBaseParasite"/>
        </authorList>
    </citation>
    <scope>IDENTIFICATION</scope>
</reference>
<name>A0A0N4XNF2_NIPBR</name>
<gene>
    <name evidence="2" type="ORF">NBR_LOCUS4056</name>
</gene>
<dbReference type="WBParaSite" id="NBR_0000405401-mRNA-1">
    <property type="protein sequence ID" value="NBR_0000405401-mRNA-1"/>
    <property type="gene ID" value="NBR_0000405401"/>
</dbReference>
<dbReference type="Proteomes" id="UP000271162">
    <property type="component" value="Unassembled WGS sequence"/>
</dbReference>
<accession>A0A0N4XNF2</accession>
<protein>
    <submittedName>
        <fullName evidence="4">Secreted protein</fullName>
    </submittedName>
</protein>
<evidence type="ECO:0000313" key="2">
    <source>
        <dbReference type="EMBL" id="VDL67645.1"/>
    </source>
</evidence>